<reference evidence="1 2" key="1">
    <citation type="submission" date="2016-11" db="EMBL/GenBank/DDBJ databases">
        <authorList>
            <person name="Jaros S."/>
            <person name="Januszkiewicz K."/>
            <person name="Wedrychowicz H."/>
        </authorList>
    </citation>
    <scope>NUCLEOTIDE SEQUENCE [LARGE SCALE GENOMIC DNA]</scope>
    <source>
        <strain evidence="1 2">DSM 44666</strain>
    </source>
</reference>
<evidence type="ECO:0008006" key="3">
    <source>
        <dbReference type="Google" id="ProtNLM"/>
    </source>
</evidence>
<dbReference type="AlphaFoldDB" id="A0A1M5B7B2"/>
<protein>
    <recommendedName>
        <fullName evidence="3">DUF559 domain-containing protein</fullName>
    </recommendedName>
</protein>
<organism evidence="1 2">
    <name type="scientific">Seinonella peptonophila</name>
    <dbReference type="NCBI Taxonomy" id="112248"/>
    <lineage>
        <taxon>Bacteria</taxon>
        <taxon>Bacillati</taxon>
        <taxon>Bacillota</taxon>
        <taxon>Bacilli</taxon>
        <taxon>Bacillales</taxon>
        <taxon>Thermoactinomycetaceae</taxon>
        <taxon>Seinonella</taxon>
    </lineage>
</organism>
<dbReference type="RefSeq" id="WP_073158101.1">
    <property type="nucleotide sequence ID" value="NZ_FQVL01000019.1"/>
</dbReference>
<name>A0A1M5B7B2_9BACL</name>
<proteinExistence type="predicted"/>
<sequence>MSPVEVDIAYALKAAFPDLTIIEKKTIEGTREEIDIYIEELKWAIEIDENGHAGYDQVNEIRRQKMFEDGLGCTFKRLNPLNQALQ</sequence>
<dbReference type="Proteomes" id="UP000184476">
    <property type="component" value="Unassembled WGS sequence"/>
</dbReference>
<dbReference type="EMBL" id="FQVL01000019">
    <property type="protein sequence ID" value="SHF38345.1"/>
    <property type="molecule type" value="Genomic_DNA"/>
</dbReference>
<accession>A0A1M5B7B2</accession>
<dbReference type="STRING" id="112248.SAMN05444392_11912"/>
<evidence type="ECO:0000313" key="2">
    <source>
        <dbReference type="Proteomes" id="UP000184476"/>
    </source>
</evidence>
<evidence type="ECO:0000313" key="1">
    <source>
        <dbReference type="EMBL" id="SHF38345.1"/>
    </source>
</evidence>
<keyword evidence="2" id="KW-1185">Reference proteome</keyword>
<gene>
    <name evidence="1" type="ORF">SAMN05444392_11912</name>
</gene>